<dbReference type="OrthoDB" id="3760154at2"/>
<dbReference type="InterPro" id="IPR029044">
    <property type="entry name" value="Nucleotide-diphossugar_trans"/>
</dbReference>
<gene>
    <name evidence="1" type="ORF">SAMN07250955_11287</name>
</gene>
<dbReference type="AlphaFoldDB" id="A0A212RR85"/>
<evidence type="ECO:0000313" key="2">
    <source>
        <dbReference type="Proteomes" id="UP000197065"/>
    </source>
</evidence>
<reference evidence="1 2" key="1">
    <citation type="submission" date="2017-06" db="EMBL/GenBank/DDBJ databases">
        <authorList>
            <person name="Kim H.J."/>
            <person name="Triplett B.A."/>
        </authorList>
    </citation>
    <scope>NUCLEOTIDE SEQUENCE [LARGE SCALE GENOMIC DNA]</scope>
    <source>
        <strain evidence="1 2">B29T1</strain>
    </source>
</reference>
<keyword evidence="2" id="KW-1185">Reference proteome</keyword>
<accession>A0A212RR85</accession>
<name>A0A212RR85_9PROT</name>
<proteinExistence type="predicted"/>
<dbReference type="Proteomes" id="UP000197065">
    <property type="component" value="Unassembled WGS sequence"/>
</dbReference>
<dbReference type="EMBL" id="FYEH01000012">
    <property type="protein sequence ID" value="SNB75081.1"/>
    <property type="molecule type" value="Genomic_DNA"/>
</dbReference>
<dbReference type="SUPFAM" id="SSF53448">
    <property type="entry name" value="Nucleotide-diphospho-sugar transferases"/>
    <property type="match status" value="1"/>
</dbReference>
<evidence type="ECO:0000313" key="1">
    <source>
        <dbReference type="EMBL" id="SNB75081.1"/>
    </source>
</evidence>
<dbReference type="RefSeq" id="WP_088562418.1">
    <property type="nucleotide sequence ID" value="NZ_FYEH01000012.1"/>
</dbReference>
<protein>
    <recommendedName>
        <fullName evidence="3">Glycosyl transferase family 2</fullName>
    </recommendedName>
</protein>
<evidence type="ECO:0008006" key="3">
    <source>
        <dbReference type="Google" id="ProtNLM"/>
    </source>
</evidence>
<sequence>MTDLDARLPRLSQHLVIVRAGRNSLHASWLRGNAAPDFDMLVAAYDDAAPKVEHPNVITIHQPGRKIAGLNKLFRACPSIFSDYTFIALIDDDIETDAATINELFEIGAAYQLDLWQPSLTWDSHLSYVGLLQNDRFKLRYTNFVEMMCPFFRASYLKEAAFLFDRGWETGIDLIWSRVSERPLYRSAIVDAVAVKHTRPVGTTKQQQGFAADERYDDQMAQVLDHFETDFHGLVIYAALDRRARFVQGRLRLALATARIFRALPLSPLNTKAFLKLALAAVRHTASRPINLDPVEERRLPQVDRQSRGLA</sequence>
<organism evidence="1 2">
    <name type="scientific">Arboricoccus pini</name>
    <dbReference type="NCBI Taxonomy" id="1963835"/>
    <lineage>
        <taxon>Bacteria</taxon>
        <taxon>Pseudomonadati</taxon>
        <taxon>Pseudomonadota</taxon>
        <taxon>Alphaproteobacteria</taxon>
        <taxon>Geminicoccales</taxon>
        <taxon>Geminicoccaceae</taxon>
        <taxon>Arboricoccus</taxon>
    </lineage>
</organism>